<evidence type="ECO:0000256" key="4">
    <source>
        <dbReference type="ARBA" id="ARBA00022989"/>
    </source>
</evidence>
<dbReference type="GO" id="GO:0008528">
    <property type="term" value="F:G protein-coupled peptide receptor activity"/>
    <property type="evidence" value="ECO:0007669"/>
    <property type="project" value="TreeGrafter"/>
</dbReference>
<accession>A0A556U3F2</accession>
<feature type="domain" description="G-protein coupled receptors family 1 profile" evidence="10">
    <location>
        <begin position="23"/>
        <end position="298"/>
    </location>
</feature>
<evidence type="ECO:0000313" key="12">
    <source>
        <dbReference type="Proteomes" id="UP000319801"/>
    </source>
</evidence>
<feature type="transmembrane region" description="Helical" evidence="9">
    <location>
        <begin position="43"/>
        <end position="59"/>
    </location>
</feature>
<dbReference type="Gene3D" id="1.20.1070.10">
    <property type="entry name" value="Rhodopsin 7-helix transmembrane proteins"/>
    <property type="match status" value="1"/>
</dbReference>
<sequence>MDKQSLMKSGIRVVMCLAGIIGNNWLGISSLPKSMSQLRPSDVLFVNLAVSNLITNYLVDTLDILFTEKYIPVGNVFCSIRFFLPEFSETSSILTTMYITVYWHQKLVGSLKRGGAPVRMDNFHVITVMLTGSWTFALVLNIAHLFFVVKINENITLVECVEELPSPEAGQAYKIVYITLANVIPLIGILYASIQITRTLLQNEKRMKKMGNGENSSAEQNGDSTNNVSAVTKSKSHAKTGSLVRAAKSVVAVAVLFLICWVIHLIVIVISSFSSSEVIEDIESFVGASYTCTIPYIYLYGVQRLSCCRRTGRVMGHERTVTH</sequence>
<keyword evidence="7 11" id="KW-0675">Receptor</keyword>
<keyword evidence="5" id="KW-0297">G-protein coupled receptor</keyword>
<keyword evidence="12" id="KW-1185">Reference proteome</keyword>
<keyword evidence="4 9" id="KW-1133">Transmembrane helix</keyword>
<dbReference type="PANTHER" id="PTHR24230:SF55">
    <property type="entry name" value="MELANIN-CONCENTRATING HORMONE RECEPTOR 2"/>
    <property type="match status" value="1"/>
</dbReference>
<evidence type="ECO:0000256" key="2">
    <source>
        <dbReference type="ARBA" id="ARBA00022475"/>
    </source>
</evidence>
<reference evidence="11 12" key="1">
    <citation type="journal article" date="2019" name="Genome Biol. Evol.">
        <title>Whole-Genome Sequencing of the Giant Devil Catfish, Bagarius yarrelli.</title>
        <authorList>
            <person name="Jiang W."/>
            <person name="Lv Y."/>
            <person name="Cheng L."/>
            <person name="Yang K."/>
            <person name="Chao B."/>
            <person name="Wang X."/>
            <person name="Li Y."/>
            <person name="Pan X."/>
            <person name="You X."/>
            <person name="Zhang Y."/>
            <person name="Yang J."/>
            <person name="Li J."/>
            <person name="Zhang X."/>
            <person name="Liu S."/>
            <person name="Sun C."/>
            <person name="Yang J."/>
            <person name="Shi Q."/>
        </authorList>
    </citation>
    <scope>NUCLEOTIDE SEQUENCE [LARGE SCALE GENOMIC DNA]</scope>
    <source>
        <strain evidence="11">JWS20170419001</strain>
        <tissue evidence="11">Muscle</tissue>
    </source>
</reference>
<dbReference type="SUPFAM" id="SSF81321">
    <property type="entry name" value="Family A G protein-coupled receptor-like"/>
    <property type="match status" value="1"/>
</dbReference>
<dbReference type="AlphaFoldDB" id="A0A556U3F2"/>
<gene>
    <name evidence="11" type="ORF">Baya_6969</name>
</gene>
<comment type="subcellular location">
    <subcellularLocation>
        <location evidence="1">Cell membrane</location>
        <topology evidence="1">Multi-pass membrane protein</topology>
    </subcellularLocation>
</comment>
<feature type="transmembrane region" description="Helical" evidence="9">
    <location>
        <begin position="285"/>
        <end position="302"/>
    </location>
</feature>
<proteinExistence type="predicted"/>
<dbReference type="Proteomes" id="UP000319801">
    <property type="component" value="Unassembled WGS sequence"/>
</dbReference>
<feature type="transmembrane region" description="Helical" evidence="9">
    <location>
        <begin position="12"/>
        <end position="31"/>
    </location>
</feature>
<comment type="caution">
    <text evidence="11">The sequence shown here is derived from an EMBL/GenBank/DDBJ whole genome shotgun (WGS) entry which is preliminary data.</text>
</comment>
<dbReference type="InterPro" id="IPR017452">
    <property type="entry name" value="GPCR_Rhodpsn_7TM"/>
</dbReference>
<evidence type="ECO:0000256" key="8">
    <source>
        <dbReference type="ARBA" id="ARBA00023224"/>
    </source>
</evidence>
<evidence type="ECO:0000256" key="9">
    <source>
        <dbReference type="SAM" id="Phobius"/>
    </source>
</evidence>
<evidence type="ECO:0000256" key="6">
    <source>
        <dbReference type="ARBA" id="ARBA00023136"/>
    </source>
</evidence>
<feature type="transmembrane region" description="Helical" evidence="9">
    <location>
        <begin position="123"/>
        <end position="147"/>
    </location>
</feature>
<keyword evidence="2" id="KW-1003">Cell membrane</keyword>
<dbReference type="Pfam" id="PF00001">
    <property type="entry name" value="7tm_1"/>
    <property type="match status" value="1"/>
</dbReference>
<feature type="transmembrane region" description="Helical" evidence="9">
    <location>
        <begin position="249"/>
        <end position="273"/>
    </location>
</feature>
<keyword evidence="8" id="KW-0807">Transducer</keyword>
<feature type="transmembrane region" description="Helical" evidence="9">
    <location>
        <begin position="175"/>
        <end position="201"/>
    </location>
</feature>
<evidence type="ECO:0000259" key="10">
    <source>
        <dbReference type="PROSITE" id="PS50262"/>
    </source>
</evidence>
<keyword evidence="6 9" id="KW-0472">Membrane</keyword>
<dbReference type="EMBL" id="VCAZ01000043">
    <property type="protein sequence ID" value="TSM28187.1"/>
    <property type="molecule type" value="Genomic_DNA"/>
</dbReference>
<protein>
    <submittedName>
        <fullName evidence="11">Alpha-1A adrenergic receptor</fullName>
    </submittedName>
</protein>
<dbReference type="GO" id="GO:0005886">
    <property type="term" value="C:plasma membrane"/>
    <property type="evidence" value="ECO:0007669"/>
    <property type="project" value="UniProtKB-SubCell"/>
</dbReference>
<dbReference type="GO" id="GO:0007218">
    <property type="term" value="P:neuropeptide signaling pathway"/>
    <property type="evidence" value="ECO:0007669"/>
    <property type="project" value="TreeGrafter"/>
</dbReference>
<keyword evidence="3 9" id="KW-0812">Transmembrane</keyword>
<dbReference type="PROSITE" id="PS50262">
    <property type="entry name" value="G_PROTEIN_RECEP_F1_2"/>
    <property type="match status" value="1"/>
</dbReference>
<evidence type="ECO:0000256" key="5">
    <source>
        <dbReference type="ARBA" id="ARBA00023040"/>
    </source>
</evidence>
<evidence type="ECO:0000313" key="11">
    <source>
        <dbReference type="EMBL" id="TSM28187.1"/>
    </source>
</evidence>
<dbReference type="PANTHER" id="PTHR24230">
    <property type="entry name" value="G-PROTEIN COUPLED RECEPTOR"/>
    <property type="match status" value="1"/>
</dbReference>
<organism evidence="11 12">
    <name type="scientific">Bagarius yarrelli</name>
    <name type="common">Goonch</name>
    <name type="synonym">Bagrus yarrelli</name>
    <dbReference type="NCBI Taxonomy" id="175774"/>
    <lineage>
        <taxon>Eukaryota</taxon>
        <taxon>Metazoa</taxon>
        <taxon>Chordata</taxon>
        <taxon>Craniata</taxon>
        <taxon>Vertebrata</taxon>
        <taxon>Euteleostomi</taxon>
        <taxon>Actinopterygii</taxon>
        <taxon>Neopterygii</taxon>
        <taxon>Teleostei</taxon>
        <taxon>Ostariophysi</taxon>
        <taxon>Siluriformes</taxon>
        <taxon>Sisoridae</taxon>
        <taxon>Sisorinae</taxon>
        <taxon>Bagarius</taxon>
    </lineage>
</organism>
<evidence type="ECO:0000256" key="1">
    <source>
        <dbReference type="ARBA" id="ARBA00004651"/>
    </source>
</evidence>
<dbReference type="OrthoDB" id="9909512at2759"/>
<evidence type="ECO:0000256" key="7">
    <source>
        <dbReference type="ARBA" id="ARBA00023170"/>
    </source>
</evidence>
<name>A0A556U3F2_BAGYA</name>
<evidence type="ECO:0000256" key="3">
    <source>
        <dbReference type="ARBA" id="ARBA00022692"/>
    </source>
</evidence>
<dbReference type="CDD" id="cd00637">
    <property type="entry name" value="7tm_classA_rhodopsin-like"/>
    <property type="match status" value="1"/>
</dbReference>
<dbReference type="InterPro" id="IPR000276">
    <property type="entry name" value="GPCR_Rhodpsn"/>
</dbReference>